<evidence type="ECO:0000259" key="8">
    <source>
        <dbReference type="Pfam" id="PF20684"/>
    </source>
</evidence>
<feature type="transmembrane region" description="Helical" evidence="7">
    <location>
        <begin position="139"/>
        <end position="161"/>
    </location>
</feature>
<dbReference type="Pfam" id="PF20684">
    <property type="entry name" value="Fung_rhodopsin"/>
    <property type="match status" value="1"/>
</dbReference>
<dbReference type="GeneID" id="54409873"/>
<dbReference type="Proteomes" id="UP000799771">
    <property type="component" value="Unassembled WGS sequence"/>
</dbReference>
<protein>
    <recommendedName>
        <fullName evidence="8">Rhodopsin domain-containing protein</fullName>
    </recommendedName>
</protein>
<dbReference type="PANTHER" id="PTHR33048">
    <property type="entry name" value="PTH11-LIKE INTEGRAL MEMBRANE PROTEIN (AFU_ORTHOLOGUE AFUA_5G11245)"/>
    <property type="match status" value="1"/>
</dbReference>
<comment type="subcellular location">
    <subcellularLocation>
        <location evidence="1">Membrane</location>
        <topology evidence="1">Multi-pass membrane protein</topology>
    </subcellularLocation>
</comment>
<evidence type="ECO:0000256" key="4">
    <source>
        <dbReference type="ARBA" id="ARBA00023136"/>
    </source>
</evidence>
<dbReference type="InterPro" id="IPR052337">
    <property type="entry name" value="SAT4-like"/>
</dbReference>
<feature type="region of interest" description="Disordered" evidence="6">
    <location>
        <begin position="301"/>
        <end position="323"/>
    </location>
</feature>
<feature type="transmembrane region" description="Helical" evidence="7">
    <location>
        <begin position="68"/>
        <end position="86"/>
    </location>
</feature>
<evidence type="ECO:0000256" key="1">
    <source>
        <dbReference type="ARBA" id="ARBA00004141"/>
    </source>
</evidence>
<dbReference type="PANTHER" id="PTHR33048:SF160">
    <property type="entry name" value="SAT4 FAMILY MEMBRANE PROTEIN"/>
    <property type="match status" value="1"/>
</dbReference>
<organism evidence="9 10">
    <name type="scientific">Dothidotthia symphoricarpi CBS 119687</name>
    <dbReference type="NCBI Taxonomy" id="1392245"/>
    <lineage>
        <taxon>Eukaryota</taxon>
        <taxon>Fungi</taxon>
        <taxon>Dikarya</taxon>
        <taxon>Ascomycota</taxon>
        <taxon>Pezizomycotina</taxon>
        <taxon>Dothideomycetes</taxon>
        <taxon>Pleosporomycetidae</taxon>
        <taxon>Pleosporales</taxon>
        <taxon>Dothidotthiaceae</taxon>
        <taxon>Dothidotthia</taxon>
    </lineage>
</organism>
<evidence type="ECO:0000256" key="7">
    <source>
        <dbReference type="SAM" id="Phobius"/>
    </source>
</evidence>
<evidence type="ECO:0000256" key="2">
    <source>
        <dbReference type="ARBA" id="ARBA00022692"/>
    </source>
</evidence>
<dbReference type="InterPro" id="IPR049326">
    <property type="entry name" value="Rhodopsin_dom_fungi"/>
</dbReference>
<feature type="transmembrane region" description="Helical" evidence="7">
    <location>
        <begin position="25"/>
        <end position="47"/>
    </location>
</feature>
<dbReference type="AlphaFoldDB" id="A0A6A6APL3"/>
<keyword evidence="2 7" id="KW-0812">Transmembrane</keyword>
<comment type="similarity">
    <text evidence="5">Belongs to the SAT4 family.</text>
</comment>
<keyword evidence="4 7" id="KW-0472">Membrane</keyword>
<accession>A0A6A6APL3</accession>
<reference evidence="9" key="1">
    <citation type="journal article" date="2020" name="Stud. Mycol.">
        <title>101 Dothideomycetes genomes: a test case for predicting lifestyles and emergence of pathogens.</title>
        <authorList>
            <person name="Haridas S."/>
            <person name="Albert R."/>
            <person name="Binder M."/>
            <person name="Bloem J."/>
            <person name="Labutti K."/>
            <person name="Salamov A."/>
            <person name="Andreopoulos B."/>
            <person name="Baker S."/>
            <person name="Barry K."/>
            <person name="Bills G."/>
            <person name="Bluhm B."/>
            <person name="Cannon C."/>
            <person name="Castanera R."/>
            <person name="Culley D."/>
            <person name="Daum C."/>
            <person name="Ezra D."/>
            <person name="Gonzalez J."/>
            <person name="Henrissat B."/>
            <person name="Kuo A."/>
            <person name="Liang C."/>
            <person name="Lipzen A."/>
            <person name="Lutzoni F."/>
            <person name="Magnuson J."/>
            <person name="Mondo S."/>
            <person name="Nolan M."/>
            <person name="Ohm R."/>
            <person name="Pangilinan J."/>
            <person name="Park H.-J."/>
            <person name="Ramirez L."/>
            <person name="Alfaro M."/>
            <person name="Sun H."/>
            <person name="Tritt A."/>
            <person name="Yoshinaga Y."/>
            <person name="Zwiers L.-H."/>
            <person name="Turgeon B."/>
            <person name="Goodwin S."/>
            <person name="Spatafora J."/>
            <person name="Crous P."/>
            <person name="Grigoriev I."/>
        </authorList>
    </citation>
    <scope>NUCLEOTIDE SEQUENCE</scope>
    <source>
        <strain evidence="9">CBS 119687</strain>
    </source>
</reference>
<feature type="transmembrane region" description="Helical" evidence="7">
    <location>
        <begin position="106"/>
        <end position="127"/>
    </location>
</feature>
<keyword evidence="10" id="KW-1185">Reference proteome</keyword>
<evidence type="ECO:0000313" key="9">
    <source>
        <dbReference type="EMBL" id="KAF2133476.1"/>
    </source>
</evidence>
<dbReference type="GO" id="GO:0016020">
    <property type="term" value="C:membrane"/>
    <property type="evidence" value="ECO:0007669"/>
    <property type="project" value="UniProtKB-SubCell"/>
</dbReference>
<keyword evidence="3 7" id="KW-1133">Transmembrane helix</keyword>
<dbReference type="RefSeq" id="XP_033527863.1">
    <property type="nucleotide sequence ID" value="XM_033669441.1"/>
</dbReference>
<dbReference type="EMBL" id="ML977499">
    <property type="protein sequence ID" value="KAF2133476.1"/>
    <property type="molecule type" value="Genomic_DNA"/>
</dbReference>
<evidence type="ECO:0000313" key="10">
    <source>
        <dbReference type="Proteomes" id="UP000799771"/>
    </source>
</evidence>
<evidence type="ECO:0000256" key="5">
    <source>
        <dbReference type="ARBA" id="ARBA00038359"/>
    </source>
</evidence>
<feature type="domain" description="Rhodopsin" evidence="8">
    <location>
        <begin position="4"/>
        <end position="200"/>
    </location>
</feature>
<evidence type="ECO:0000256" key="3">
    <source>
        <dbReference type="ARBA" id="ARBA00022989"/>
    </source>
</evidence>
<name>A0A6A6APL3_9PLEO</name>
<sequence length="323" mass="36017">MYTGYRSKDVPYNAIDMVSAMKLQYALSATYSPCINIIKASFLWSLYKLRSHNPWVKRSIISLQVINTIHMIVVTVIGAIPCLPVAKKWYPELPGGCWDPLLYVKSNISIVIVTDFLVLCIPTWMIWDLQMPLKRKVVTIAFLSFGIVVIAVGIARLLWLLDAFTGKTDSYSITSAYSAVESSVAIMGTSGPTIKYILSRCIPWLRPSWERAGSNKPSGYAYGNHSNAEASRHHRNMHGNMTEYGDLDDVSAHNEDFEMKNGAGWRFDSDAHSDEQRITADTPGIMKSVEWTVQSREDPHITPVAPVDRNTAGHPAASPTHIV</sequence>
<evidence type="ECO:0000256" key="6">
    <source>
        <dbReference type="SAM" id="MobiDB-lite"/>
    </source>
</evidence>
<proteinExistence type="inferred from homology"/>
<dbReference type="OrthoDB" id="5283415at2759"/>
<gene>
    <name evidence="9" type="ORF">P153DRAFT_373082</name>
</gene>